<accession>A0A2P1CAK8</accession>
<proteinExistence type="predicted"/>
<evidence type="ECO:0000256" key="1">
    <source>
        <dbReference type="SAM" id="Phobius"/>
    </source>
</evidence>
<keyword evidence="3" id="KW-1185">Reference proteome</keyword>
<keyword evidence="1" id="KW-1133">Transmembrane helix</keyword>
<dbReference type="GeneID" id="77948388"/>
<name>A0A2P1CAK8_9CAUD</name>
<evidence type="ECO:0000313" key="3">
    <source>
        <dbReference type="Proteomes" id="UP000240649"/>
    </source>
</evidence>
<protein>
    <submittedName>
        <fullName evidence="2">Uncharacterized protein</fullName>
    </submittedName>
</protein>
<dbReference type="EMBL" id="MG873442">
    <property type="protein sequence ID" value="AVJ48269.1"/>
    <property type="molecule type" value="Genomic_DNA"/>
</dbReference>
<feature type="transmembrane region" description="Helical" evidence="1">
    <location>
        <begin position="12"/>
        <end position="31"/>
    </location>
</feature>
<reference evidence="2 3" key="1">
    <citation type="submission" date="2018-01" db="EMBL/GenBank/DDBJ databases">
        <title>Draft Genome Sequence of Salmonella Enteritidis Phage SE131.</title>
        <authorList>
            <person name="Kim Y."/>
            <person name="Han B.K."/>
            <person name="Kim H."/>
            <person name="Kim D."/>
        </authorList>
    </citation>
    <scope>NUCLEOTIDE SEQUENCE [LARGE SCALE GENOMIC DNA]</scope>
</reference>
<dbReference type="RefSeq" id="YP_010672118.1">
    <property type="nucleotide sequence ID" value="NC_070974.1"/>
</dbReference>
<evidence type="ECO:0000313" key="2">
    <source>
        <dbReference type="EMBL" id="AVJ48269.1"/>
    </source>
</evidence>
<keyword evidence="1" id="KW-0812">Transmembrane</keyword>
<dbReference type="Proteomes" id="UP000240649">
    <property type="component" value="Segment"/>
</dbReference>
<dbReference type="KEGG" id="vg:77948388"/>
<keyword evidence="1" id="KW-0472">Membrane</keyword>
<sequence>MWAFFVKALVAFGYNLMVALIGEAMIQWVFFKVTRWLTSKTKTKVDDEFIEKLEDNYKRGKGG</sequence>
<organism evidence="2 3">
    <name type="scientific">Salmonella phage SE131</name>
    <dbReference type="NCBI Taxonomy" id="2081631"/>
    <lineage>
        <taxon>Viruses</taxon>
        <taxon>Duplodnaviria</taxon>
        <taxon>Heunggongvirae</taxon>
        <taxon>Uroviricota</taxon>
        <taxon>Caudoviricetes</taxon>
        <taxon>Grimontviridae</taxon>
        <taxon>Moazamivirus</taxon>
        <taxon>Moazamivirus SE131</taxon>
    </lineage>
</organism>